<dbReference type="CDD" id="cd00067">
    <property type="entry name" value="GAL4"/>
    <property type="match status" value="1"/>
</dbReference>
<evidence type="ECO:0000256" key="4">
    <source>
        <dbReference type="ARBA" id="ARBA00023163"/>
    </source>
</evidence>
<dbReference type="PANTHER" id="PTHR47424">
    <property type="entry name" value="REGULATORY PROTEIN GAL4"/>
    <property type="match status" value="1"/>
</dbReference>
<dbReference type="GO" id="GO:0005634">
    <property type="term" value="C:nucleus"/>
    <property type="evidence" value="ECO:0007669"/>
    <property type="project" value="TreeGrafter"/>
</dbReference>
<dbReference type="Gene3D" id="4.10.240.10">
    <property type="entry name" value="Zn(2)-C6 fungal-type DNA-binding domain"/>
    <property type="match status" value="1"/>
</dbReference>
<keyword evidence="4" id="KW-0804">Transcription</keyword>
<dbReference type="SUPFAM" id="SSF57701">
    <property type="entry name" value="Zn2/Cys6 DNA-binding domain"/>
    <property type="match status" value="1"/>
</dbReference>
<dbReference type="PROSITE" id="PS50048">
    <property type="entry name" value="ZN2_CY6_FUNGAL_2"/>
    <property type="match status" value="1"/>
</dbReference>
<dbReference type="PANTHER" id="PTHR47424:SF3">
    <property type="entry name" value="REGULATORY PROTEIN GAL4"/>
    <property type="match status" value="1"/>
</dbReference>
<evidence type="ECO:0000256" key="2">
    <source>
        <dbReference type="ARBA" id="ARBA00023015"/>
    </source>
</evidence>
<dbReference type="SMART" id="SM00066">
    <property type="entry name" value="GAL4"/>
    <property type="match status" value="1"/>
</dbReference>
<keyword evidence="8" id="KW-1185">Reference proteome</keyword>
<dbReference type="Proteomes" id="UP000717696">
    <property type="component" value="Unassembled WGS sequence"/>
</dbReference>
<evidence type="ECO:0000259" key="6">
    <source>
        <dbReference type="PROSITE" id="PS50048"/>
    </source>
</evidence>
<dbReference type="EMBL" id="JAGMUU010000002">
    <property type="protein sequence ID" value="KAH7159447.1"/>
    <property type="molecule type" value="Genomic_DNA"/>
</dbReference>
<keyword evidence="1" id="KW-0479">Metal-binding</keyword>
<dbReference type="InterPro" id="IPR051127">
    <property type="entry name" value="Fungal_SecMet_Regulators"/>
</dbReference>
<comment type="caution">
    <text evidence="7">The sequence shown here is derived from an EMBL/GenBank/DDBJ whole genome shotgun (WGS) entry which is preliminary data.</text>
</comment>
<dbReference type="GO" id="GO:0008270">
    <property type="term" value="F:zinc ion binding"/>
    <property type="evidence" value="ECO:0007669"/>
    <property type="project" value="InterPro"/>
</dbReference>
<gene>
    <name evidence="7" type="ORF">B0J13DRAFT_539033</name>
</gene>
<dbReference type="Pfam" id="PF00172">
    <property type="entry name" value="Zn_clus"/>
    <property type="match status" value="1"/>
</dbReference>
<organism evidence="7 8">
    <name type="scientific">Dactylonectria estremocensis</name>
    <dbReference type="NCBI Taxonomy" id="1079267"/>
    <lineage>
        <taxon>Eukaryota</taxon>
        <taxon>Fungi</taxon>
        <taxon>Dikarya</taxon>
        <taxon>Ascomycota</taxon>
        <taxon>Pezizomycotina</taxon>
        <taxon>Sordariomycetes</taxon>
        <taxon>Hypocreomycetidae</taxon>
        <taxon>Hypocreales</taxon>
        <taxon>Nectriaceae</taxon>
        <taxon>Dactylonectria</taxon>
    </lineage>
</organism>
<evidence type="ECO:0000313" key="7">
    <source>
        <dbReference type="EMBL" id="KAH7159447.1"/>
    </source>
</evidence>
<reference evidence="7" key="1">
    <citation type="journal article" date="2021" name="Nat. Commun.">
        <title>Genetic determinants of endophytism in the Arabidopsis root mycobiome.</title>
        <authorList>
            <person name="Mesny F."/>
            <person name="Miyauchi S."/>
            <person name="Thiergart T."/>
            <person name="Pickel B."/>
            <person name="Atanasova L."/>
            <person name="Karlsson M."/>
            <person name="Huettel B."/>
            <person name="Barry K.W."/>
            <person name="Haridas S."/>
            <person name="Chen C."/>
            <person name="Bauer D."/>
            <person name="Andreopoulos W."/>
            <person name="Pangilinan J."/>
            <person name="LaButti K."/>
            <person name="Riley R."/>
            <person name="Lipzen A."/>
            <person name="Clum A."/>
            <person name="Drula E."/>
            <person name="Henrissat B."/>
            <person name="Kohler A."/>
            <person name="Grigoriev I.V."/>
            <person name="Martin F.M."/>
            <person name="Hacquard S."/>
        </authorList>
    </citation>
    <scope>NUCLEOTIDE SEQUENCE</scope>
    <source>
        <strain evidence="7">MPI-CAGE-AT-0021</strain>
    </source>
</reference>
<name>A0A9P9FCX7_9HYPO</name>
<dbReference type="GO" id="GO:0000981">
    <property type="term" value="F:DNA-binding transcription factor activity, RNA polymerase II-specific"/>
    <property type="evidence" value="ECO:0007669"/>
    <property type="project" value="InterPro"/>
</dbReference>
<dbReference type="PROSITE" id="PS00463">
    <property type="entry name" value="ZN2_CY6_FUNGAL_1"/>
    <property type="match status" value="1"/>
</dbReference>
<evidence type="ECO:0000256" key="3">
    <source>
        <dbReference type="ARBA" id="ARBA00023125"/>
    </source>
</evidence>
<dbReference type="InterPro" id="IPR001138">
    <property type="entry name" value="Zn2Cys6_DnaBD"/>
</dbReference>
<proteinExistence type="predicted"/>
<keyword evidence="3" id="KW-0238">DNA-binding</keyword>
<dbReference type="InterPro" id="IPR007219">
    <property type="entry name" value="XnlR_reg_dom"/>
</dbReference>
<evidence type="ECO:0000313" key="8">
    <source>
        <dbReference type="Proteomes" id="UP000717696"/>
    </source>
</evidence>
<dbReference type="GO" id="GO:0000978">
    <property type="term" value="F:RNA polymerase II cis-regulatory region sequence-specific DNA binding"/>
    <property type="evidence" value="ECO:0007669"/>
    <property type="project" value="TreeGrafter"/>
</dbReference>
<evidence type="ECO:0000256" key="1">
    <source>
        <dbReference type="ARBA" id="ARBA00022723"/>
    </source>
</evidence>
<protein>
    <submittedName>
        <fullName evidence="7">Fungal-specific transcription factor domain-containing protein</fullName>
    </submittedName>
</protein>
<dbReference type="GO" id="GO:0006351">
    <property type="term" value="P:DNA-templated transcription"/>
    <property type="evidence" value="ECO:0007669"/>
    <property type="project" value="InterPro"/>
</dbReference>
<keyword evidence="5" id="KW-0539">Nucleus</keyword>
<dbReference type="Pfam" id="PF04082">
    <property type="entry name" value="Fungal_trans"/>
    <property type="match status" value="1"/>
</dbReference>
<feature type="domain" description="Zn(2)-C6 fungal-type" evidence="6">
    <location>
        <begin position="18"/>
        <end position="50"/>
    </location>
</feature>
<dbReference type="CDD" id="cd12148">
    <property type="entry name" value="fungal_TF_MHR"/>
    <property type="match status" value="1"/>
</dbReference>
<sequence length="684" mass="77665">MSTQKVLPPRRRRRAQLACNPCRARKTGCDGRRPVCTSCSMKALGDQCAYQERVSSSTTLTLFDVNSRLQRLEVKVRGDPHLRRNVAGDPPAYGITVPVPSLQSAMHQLHDAEEEVVYGPSSNISFLQEVIQLQDPEMDATQPSQPTACPKERTMPDLLGFTAVQPPSVAHDVEPVSLPERQFADALFRCFWDFIHPVFPILHRPSFATMYDHLWLQVMPSVYHYKQTNDDVVFHAILNMVLALGCQRSEQIPSAQRNQLADSFYRRSHRLISIETLDFSSLQIVQLLLLRAIYLHYTTYADRCWNMVGVALRVAQGLGLHLEQTASSKNQLKREMRRRVWHNCVALDRLSATTFGRPVLHSRPHAVPLPEPIDDEYLSEFEEGCQPENSPSRITFFVYNMKLFDVLDEILSKFYSHGYQNLAQDGTVTSSQYLSDVPRLCSELDHFVEGLPGHLKADRDIGAVEDESGSCFHMQAMILKSRVLYIRLLLLRPSLLTETRRRVSNQRPINNNTTGSLQRSYLREINRLCVSTCHEVLEEIHRNLGSLRQTSAWHTLLFTFGAASTLLAASLCPDLEVNLDLGPAKASWERALQIFEFHKSHVESAAKGVEALRRYRLRFSTFASQNQYIDSNDGQIAGSILFDAASTVDESWLTGMAEDFNEFFTSDSLEQSWLSSQGIDWIMQ</sequence>
<dbReference type="GO" id="GO:0000435">
    <property type="term" value="P:positive regulation of transcription from RNA polymerase II promoter by galactose"/>
    <property type="evidence" value="ECO:0007669"/>
    <property type="project" value="TreeGrafter"/>
</dbReference>
<dbReference type="SMART" id="SM00906">
    <property type="entry name" value="Fungal_trans"/>
    <property type="match status" value="1"/>
</dbReference>
<dbReference type="AlphaFoldDB" id="A0A9P9FCX7"/>
<dbReference type="OrthoDB" id="424974at2759"/>
<accession>A0A9P9FCX7</accession>
<dbReference type="InterPro" id="IPR036864">
    <property type="entry name" value="Zn2-C6_fun-type_DNA-bd_sf"/>
</dbReference>
<keyword evidence="2" id="KW-0805">Transcription regulation</keyword>
<evidence type="ECO:0000256" key="5">
    <source>
        <dbReference type="ARBA" id="ARBA00023242"/>
    </source>
</evidence>